<protein>
    <submittedName>
        <fullName evidence="2">Uncharacterized protein</fullName>
    </submittedName>
</protein>
<reference evidence="2 3" key="1">
    <citation type="submission" date="2021-03" db="EMBL/GenBank/DDBJ databases">
        <title>Genomic Encyclopedia of Type Strains, Phase IV (KMG-IV): sequencing the most valuable type-strain genomes for metagenomic binning, comparative biology and taxonomic classification.</title>
        <authorList>
            <person name="Goeker M."/>
        </authorList>
    </citation>
    <scope>NUCLEOTIDE SEQUENCE [LARGE SCALE GENOMIC DNA]</scope>
    <source>
        <strain evidence="2 3">DSM 25609</strain>
    </source>
</reference>
<keyword evidence="1" id="KW-1133">Transmembrane helix</keyword>
<keyword evidence="3" id="KW-1185">Reference proteome</keyword>
<keyword evidence="1" id="KW-0812">Transmembrane</keyword>
<dbReference type="RefSeq" id="WP_209464771.1">
    <property type="nucleotide sequence ID" value="NZ_CP110224.1"/>
</dbReference>
<evidence type="ECO:0000256" key="1">
    <source>
        <dbReference type="SAM" id="Phobius"/>
    </source>
</evidence>
<evidence type="ECO:0000313" key="2">
    <source>
        <dbReference type="EMBL" id="MBP1971768.1"/>
    </source>
</evidence>
<evidence type="ECO:0000313" key="3">
    <source>
        <dbReference type="Proteomes" id="UP001519345"/>
    </source>
</evidence>
<gene>
    <name evidence="2" type="ORF">J2Z83_003923</name>
</gene>
<name>A0ABS4ILJ3_9BACI</name>
<dbReference type="Proteomes" id="UP001519345">
    <property type="component" value="Unassembled WGS sequence"/>
</dbReference>
<accession>A0ABS4ILJ3</accession>
<keyword evidence="1" id="KW-0472">Membrane</keyword>
<dbReference type="EMBL" id="JAGGKX010000036">
    <property type="protein sequence ID" value="MBP1971768.1"/>
    <property type="molecule type" value="Genomic_DNA"/>
</dbReference>
<organism evidence="2 3">
    <name type="scientific">Virgibacillus natechei</name>
    <dbReference type="NCBI Taxonomy" id="1216297"/>
    <lineage>
        <taxon>Bacteria</taxon>
        <taxon>Bacillati</taxon>
        <taxon>Bacillota</taxon>
        <taxon>Bacilli</taxon>
        <taxon>Bacillales</taxon>
        <taxon>Bacillaceae</taxon>
        <taxon>Virgibacillus</taxon>
    </lineage>
</organism>
<proteinExistence type="predicted"/>
<feature type="transmembrane region" description="Helical" evidence="1">
    <location>
        <begin position="25"/>
        <end position="43"/>
    </location>
</feature>
<comment type="caution">
    <text evidence="2">The sequence shown here is derived from an EMBL/GenBank/DDBJ whole genome shotgun (WGS) entry which is preliminary data.</text>
</comment>
<sequence length="66" mass="7509">MRYIIIFATAITAVSMLYKWRYRLMNAVLAISFLRRIAISLSMNMPAIRAKILPSLFNGESSHTSS</sequence>